<dbReference type="GO" id="GO:0018104">
    <property type="term" value="P:peptidoglycan-protein cross-linking"/>
    <property type="evidence" value="ECO:0007669"/>
    <property type="project" value="TreeGrafter"/>
</dbReference>
<name>A0A398AVQ4_9BACI</name>
<dbReference type="PROSITE" id="PS52029">
    <property type="entry name" value="LD_TPASE"/>
    <property type="match status" value="1"/>
</dbReference>
<dbReference type="GO" id="GO:0008360">
    <property type="term" value="P:regulation of cell shape"/>
    <property type="evidence" value="ECO:0007669"/>
    <property type="project" value="UniProtKB-UniRule"/>
</dbReference>
<feature type="active site" description="Nucleophile" evidence="6">
    <location>
        <position position="256"/>
    </location>
</feature>
<keyword evidence="5 6" id="KW-0961">Cell wall biogenesis/degradation</keyword>
<keyword evidence="4 6" id="KW-0573">Peptidoglycan synthesis</keyword>
<keyword evidence="3 6" id="KW-0133">Cell shape</keyword>
<dbReference type="InterPro" id="IPR038063">
    <property type="entry name" value="Transpep_catalytic_dom"/>
</dbReference>
<accession>A0A398AVQ4</accession>
<evidence type="ECO:0000313" key="9">
    <source>
        <dbReference type="Proteomes" id="UP000266016"/>
    </source>
</evidence>
<dbReference type="EMBL" id="QWVS01000062">
    <property type="protein sequence ID" value="RID81675.1"/>
    <property type="molecule type" value="Genomic_DNA"/>
</dbReference>
<feature type="active site" description="Proton donor/acceptor" evidence="6">
    <location>
        <position position="240"/>
    </location>
</feature>
<organism evidence="8 9">
    <name type="scientific">Peribacillus asahii</name>
    <dbReference type="NCBI Taxonomy" id="228899"/>
    <lineage>
        <taxon>Bacteria</taxon>
        <taxon>Bacillati</taxon>
        <taxon>Bacillota</taxon>
        <taxon>Bacilli</taxon>
        <taxon>Bacillales</taxon>
        <taxon>Bacillaceae</taxon>
        <taxon>Peribacillus</taxon>
    </lineage>
</organism>
<evidence type="ECO:0000256" key="6">
    <source>
        <dbReference type="PROSITE-ProRule" id="PRU01373"/>
    </source>
</evidence>
<dbReference type="UniPathway" id="UPA00219"/>
<dbReference type="GO" id="GO:0071972">
    <property type="term" value="F:peptidoglycan L,D-transpeptidase activity"/>
    <property type="evidence" value="ECO:0007669"/>
    <property type="project" value="TreeGrafter"/>
</dbReference>
<dbReference type="InterPro" id="IPR005490">
    <property type="entry name" value="LD_TPept_cat_dom"/>
</dbReference>
<keyword evidence="2" id="KW-0808">Transferase</keyword>
<dbReference type="Pfam" id="PF03734">
    <property type="entry name" value="YkuD"/>
    <property type="match status" value="1"/>
</dbReference>
<evidence type="ECO:0000256" key="3">
    <source>
        <dbReference type="ARBA" id="ARBA00022960"/>
    </source>
</evidence>
<evidence type="ECO:0000256" key="1">
    <source>
        <dbReference type="ARBA" id="ARBA00004752"/>
    </source>
</evidence>
<feature type="domain" description="L,D-TPase catalytic" evidence="7">
    <location>
        <begin position="173"/>
        <end position="280"/>
    </location>
</feature>
<dbReference type="PANTHER" id="PTHR30582">
    <property type="entry name" value="L,D-TRANSPEPTIDASE"/>
    <property type="match status" value="1"/>
</dbReference>
<comment type="pathway">
    <text evidence="1 6">Cell wall biogenesis; peptidoglycan biosynthesis.</text>
</comment>
<evidence type="ECO:0000256" key="5">
    <source>
        <dbReference type="ARBA" id="ARBA00023316"/>
    </source>
</evidence>
<dbReference type="CDD" id="cd16913">
    <property type="entry name" value="YkuD_like"/>
    <property type="match status" value="1"/>
</dbReference>
<keyword evidence="9" id="KW-1185">Reference proteome</keyword>
<dbReference type="Gene3D" id="2.40.440.10">
    <property type="entry name" value="L,D-transpeptidase catalytic domain-like"/>
    <property type="match status" value="1"/>
</dbReference>
<evidence type="ECO:0000259" key="7">
    <source>
        <dbReference type="PROSITE" id="PS52029"/>
    </source>
</evidence>
<proteinExistence type="predicted"/>
<dbReference type="GO" id="GO:0005576">
    <property type="term" value="C:extracellular region"/>
    <property type="evidence" value="ECO:0007669"/>
    <property type="project" value="TreeGrafter"/>
</dbReference>
<reference evidence="8 9" key="1">
    <citation type="submission" date="2018-08" db="EMBL/GenBank/DDBJ databases">
        <title>Bacillus jemisoniae sp. nov., Bacillus chryseoplanitiae sp. nov., Bacillus resnikiae sp. nov., and Bacillus frankliniae sp. nov., isolated from Viking spacecraft and associated surfaces.</title>
        <authorList>
            <person name="Seuylemezian A."/>
            <person name="Vaishampayan P."/>
        </authorList>
    </citation>
    <scope>NUCLEOTIDE SEQUENCE [LARGE SCALE GENOMIC DNA]</scope>
    <source>
        <strain evidence="8 9">MA001</strain>
    </source>
</reference>
<comment type="caution">
    <text evidence="8">The sequence shown here is derived from an EMBL/GenBank/DDBJ whole genome shotgun (WGS) entry which is preliminary data.</text>
</comment>
<evidence type="ECO:0000256" key="4">
    <source>
        <dbReference type="ARBA" id="ARBA00022984"/>
    </source>
</evidence>
<gene>
    <name evidence="8" type="ORF">D1953_20035</name>
</gene>
<dbReference type="AlphaFoldDB" id="A0A398AVQ4"/>
<protein>
    <submittedName>
        <fullName evidence="8">L,D-transpeptidase</fullName>
    </submittedName>
</protein>
<dbReference type="Proteomes" id="UP000266016">
    <property type="component" value="Unassembled WGS sequence"/>
</dbReference>
<evidence type="ECO:0000313" key="8">
    <source>
        <dbReference type="EMBL" id="RID81675.1"/>
    </source>
</evidence>
<dbReference type="SUPFAM" id="SSF141523">
    <property type="entry name" value="L,D-transpeptidase catalytic domain-like"/>
    <property type="match status" value="1"/>
</dbReference>
<dbReference type="GO" id="GO:0071555">
    <property type="term" value="P:cell wall organization"/>
    <property type="evidence" value="ECO:0007669"/>
    <property type="project" value="UniProtKB-UniRule"/>
</dbReference>
<evidence type="ECO:0000256" key="2">
    <source>
        <dbReference type="ARBA" id="ARBA00022679"/>
    </source>
</evidence>
<dbReference type="RefSeq" id="WP_119118921.1">
    <property type="nucleotide sequence ID" value="NZ_QWVS01000062.1"/>
</dbReference>
<dbReference type="InterPro" id="IPR050979">
    <property type="entry name" value="LD-transpeptidase"/>
</dbReference>
<dbReference type="GO" id="GO:0016740">
    <property type="term" value="F:transferase activity"/>
    <property type="evidence" value="ECO:0007669"/>
    <property type="project" value="UniProtKB-KW"/>
</dbReference>
<sequence>MNKAQNRYMRVRKAKSQAKQKQSSRRLLALLIFFSCLFLMYTAFVLERYFFHFTDMFTEENAIDASTAIHDSTPMYKKENASQQESNIAQKDGALLPVDVTNLKHIEWLVVNSAIVHFYQAKKRYPVSLEELASPYPNNWISYVPKGITYKRMSQSYTLLLAGTPLDARKELVEILVYPSVHKLALSFHGRTIAVYSIATGKKGMPFSASYVTERVVEPNGPGSPFGTRGIVLEQEIALHGTNKPSSVGRSVSAGCFRLLNHHIEELYPFVPKGTPLKVLDGAPAASSLSEGIPLVLTRKSLESEKNPGVRYKWRG</sequence>